<proteinExistence type="predicted"/>
<sequence length="112" mass="12281">MLASGSKPDFTEYSSCVGPVACEIMCNGSSVFPLVRWGSLEREVPAQVSSSLSHPGSIWRGPSQNIHCVPSKRDFNITKLNSVSFSNTSYELSAHVLISILYAFFTPHCIRL</sequence>
<reference evidence="1 2" key="1">
    <citation type="journal article" date="2019" name="Sci. Rep.">
        <title>Orb-weaving spider Araneus ventricosus genome elucidates the spidroin gene catalogue.</title>
        <authorList>
            <person name="Kono N."/>
            <person name="Nakamura H."/>
            <person name="Ohtoshi R."/>
            <person name="Moran D.A.P."/>
            <person name="Shinohara A."/>
            <person name="Yoshida Y."/>
            <person name="Fujiwara M."/>
            <person name="Mori M."/>
            <person name="Tomita M."/>
            <person name="Arakawa K."/>
        </authorList>
    </citation>
    <scope>NUCLEOTIDE SEQUENCE [LARGE SCALE GENOMIC DNA]</scope>
</reference>
<evidence type="ECO:0000313" key="1">
    <source>
        <dbReference type="EMBL" id="GBO23793.1"/>
    </source>
</evidence>
<comment type="caution">
    <text evidence="1">The sequence shown here is derived from an EMBL/GenBank/DDBJ whole genome shotgun (WGS) entry which is preliminary data.</text>
</comment>
<name>A0A4Y2VES9_ARAVE</name>
<accession>A0A4Y2VES9</accession>
<evidence type="ECO:0000313" key="2">
    <source>
        <dbReference type="Proteomes" id="UP000499080"/>
    </source>
</evidence>
<dbReference type="AlphaFoldDB" id="A0A4Y2VES9"/>
<protein>
    <submittedName>
        <fullName evidence="1">Uncharacterized protein</fullName>
    </submittedName>
</protein>
<organism evidence="1 2">
    <name type="scientific">Araneus ventricosus</name>
    <name type="common">Orbweaver spider</name>
    <name type="synonym">Epeira ventricosa</name>
    <dbReference type="NCBI Taxonomy" id="182803"/>
    <lineage>
        <taxon>Eukaryota</taxon>
        <taxon>Metazoa</taxon>
        <taxon>Ecdysozoa</taxon>
        <taxon>Arthropoda</taxon>
        <taxon>Chelicerata</taxon>
        <taxon>Arachnida</taxon>
        <taxon>Araneae</taxon>
        <taxon>Araneomorphae</taxon>
        <taxon>Entelegynae</taxon>
        <taxon>Araneoidea</taxon>
        <taxon>Araneidae</taxon>
        <taxon>Araneus</taxon>
    </lineage>
</organism>
<dbReference type="Proteomes" id="UP000499080">
    <property type="component" value="Unassembled WGS sequence"/>
</dbReference>
<keyword evidence="2" id="KW-1185">Reference proteome</keyword>
<gene>
    <name evidence="1" type="ORF">AVEN_274121_1</name>
</gene>
<dbReference type="EMBL" id="BGPR01046827">
    <property type="protein sequence ID" value="GBO23793.1"/>
    <property type="molecule type" value="Genomic_DNA"/>
</dbReference>